<protein>
    <submittedName>
        <fullName evidence="2">Uncharacterized protein</fullName>
    </submittedName>
</protein>
<organism evidence="2 3">
    <name type="scientific">Emericellopsis cladophorae</name>
    <dbReference type="NCBI Taxonomy" id="2686198"/>
    <lineage>
        <taxon>Eukaryota</taxon>
        <taxon>Fungi</taxon>
        <taxon>Dikarya</taxon>
        <taxon>Ascomycota</taxon>
        <taxon>Pezizomycotina</taxon>
        <taxon>Sordariomycetes</taxon>
        <taxon>Hypocreomycetidae</taxon>
        <taxon>Hypocreales</taxon>
        <taxon>Bionectriaceae</taxon>
        <taxon>Emericellopsis</taxon>
    </lineage>
</organism>
<dbReference type="Proteomes" id="UP001055219">
    <property type="component" value="Unassembled WGS sequence"/>
</dbReference>
<accession>A0A9P9YAG5</accession>
<keyword evidence="1" id="KW-0732">Signal</keyword>
<dbReference type="AlphaFoldDB" id="A0A9P9YAG5"/>
<evidence type="ECO:0000256" key="1">
    <source>
        <dbReference type="SAM" id="SignalP"/>
    </source>
</evidence>
<evidence type="ECO:0000313" key="3">
    <source>
        <dbReference type="Proteomes" id="UP001055219"/>
    </source>
</evidence>
<feature type="chain" id="PRO_5040120643" evidence="1">
    <location>
        <begin position="22"/>
        <end position="220"/>
    </location>
</feature>
<feature type="signal peptide" evidence="1">
    <location>
        <begin position="1"/>
        <end position="21"/>
    </location>
</feature>
<evidence type="ECO:0000313" key="2">
    <source>
        <dbReference type="EMBL" id="KAI6785984.1"/>
    </source>
</evidence>
<dbReference type="RefSeq" id="XP_051366840.1">
    <property type="nucleotide sequence ID" value="XM_051506254.1"/>
</dbReference>
<gene>
    <name evidence="2" type="ORF">J7T54_006323</name>
</gene>
<dbReference type="GeneID" id="75832801"/>
<dbReference type="OrthoDB" id="5213804at2759"/>
<keyword evidence="3" id="KW-1185">Reference proteome</keyword>
<reference evidence="2" key="2">
    <citation type="submission" date="2022-07" db="EMBL/GenBank/DDBJ databases">
        <authorList>
            <person name="Goncalves M.F.M."/>
            <person name="Hilario S."/>
            <person name="Van De Peer Y."/>
            <person name="Esteves A.C."/>
            <person name="Alves A."/>
        </authorList>
    </citation>
    <scope>NUCLEOTIDE SEQUENCE</scope>
    <source>
        <strain evidence="2">MUM 19.33</strain>
    </source>
</reference>
<sequence>MRPSTLLFGASLASVAVDASAVDDYLAIFEHATITNPAGGLVDFSGPFNITWSTPSNASSPTDSRFRELTKGVSIWFSYNYENIPGYDSSLPSDNMTHILIDEVSDLDPSINFYEWEDPADAVKSTRKSLEERARFMELSDLPGGARWVVTVSFVVDNGTAEEEGLEYFVKRDSSMFDIEGVDGYEPGQEGIEWGSAAVALRPVGTLAGAAIAAAAMVLL</sequence>
<comment type="caution">
    <text evidence="2">The sequence shown here is derived from an EMBL/GenBank/DDBJ whole genome shotgun (WGS) entry which is preliminary data.</text>
</comment>
<name>A0A9P9YAG5_9HYPO</name>
<proteinExistence type="predicted"/>
<reference evidence="2" key="1">
    <citation type="journal article" date="2021" name="J Fungi (Basel)">
        <title>Genomic and Metabolomic Analyses of the Marine Fungus Emericellopsis cladophorae: Insights into Saltwater Adaptability Mechanisms and Its Biosynthetic Potential.</title>
        <authorList>
            <person name="Goncalves M.F.M."/>
            <person name="Hilario S."/>
            <person name="Van de Peer Y."/>
            <person name="Esteves A.C."/>
            <person name="Alves A."/>
        </authorList>
    </citation>
    <scope>NUCLEOTIDE SEQUENCE</scope>
    <source>
        <strain evidence="2">MUM 19.33</strain>
    </source>
</reference>
<dbReference type="EMBL" id="JAGIXG020000001">
    <property type="protein sequence ID" value="KAI6785984.1"/>
    <property type="molecule type" value="Genomic_DNA"/>
</dbReference>